<dbReference type="Gene3D" id="3.40.850.10">
    <property type="entry name" value="Kinesin motor domain"/>
    <property type="match status" value="1"/>
</dbReference>
<keyword evidence="3" id="KW-0067">ATP-binding</keyword>
<dbReference type="EnsemblMetazoa" id="RPRC001777-RA">
    <property type="protein sequence ID" value="RPRC001777-PA"/>
    <property type="gene ID" value="RPRC001777"/>
</dbReference>
<dbReference type="GO" id="GO:0003777">
    <property type="term" value="F:microtubule motor activity"/>
    <property type="evidence" value="ECO:0007669"/>
    <property type="project" value="InterPro"/>
</dbReference>
<evidence type="ECO:0000256" key="5">
    <source>
        <dbReference type="PROSITE-ProRule" id="PRU00283"/>
    </source>
</evidence>
<dbReference type="EMBL" id="ACPB03002450">
    <property type="status" value="NOT_ANNOTATED_CDS"/>
    <property type="molecule type" value="Genomic_DNA"/>
</dbReference>
<comment type="subcellular location">
    <subcellularLocation>
        <location evidence="1">Cytoplasm</location>
        <location evidence="1">Cytoskeleton</location>
    </subcellularLocation>
</comment>
<dbReference type="PANTHER" id="PTHR21608:SF7">
    <property type="entry name" value="KINESIN-LIKE PROTEIN CG14535"/>
    <property type="match status" value="1"/>
</dbReference>
<evidence type="ECO:0000256" key="2">
    <source>
        <dbReference type="ARBA" id="ARBA00022741"/>
    </source>
</evidence>
<dbReference type="AlphaFoldDB" id="T1HCL3"/>
<keyword evidence="2" id="KW-0547">Nucleotide-binding</keyword>
<keyword evidence="4" id="KW-0206">Cytoskeleton</keyword>
<dbReference type="GO" id="GO:0015630">
    <property type="term" value="C:microtubule cytoskeleton"/>
    <property type="evidence" value="ECO:0007669"/>
    <property type="project" value="UniProtKB-ARBA"/>
</dbReference>
<dbReference type="HOGENOM" id="CLU_2500722_0_0_1"/>
<dbReference type="InterPro" id="IPR036961">
    <property type="entry name" value="Kinesin_motor_dom_sf"/>
</dbReference>
<reference evidence="6" key="1">
    <citation type="submission" date="2015-05" db="UniProtKB">
        <authorList>
            <consortium name="EnsemblMetazoa"/>
        </authorList>
    </citation>
    <scope>IDENTIFICATION</scope>
</reference>
<evidence type="ECO:0000313" key="7">
    <source>
        <dbReference type="Proteomes" id="UP000015103"/>
    </source>
</evidence>
<proteinExistence type="inferred from homology"/>
<dbReference type="GO" id="GO:0008017">
    <property type="term" value="F:microtubule binding"/>
    <property type="evidence" value="ECO:0007669"/>
    <property type="project" value="InterPro"/>
</dbReference>
<comment type="caution">
    <text evidence="5">Lacks conserved residue(s) required for the propagation of feature annotation.</text>
</comment>
<keyword evidence="4" id="KW-0963">Cytoplasm</keyword>
<dbReference type="Proteomes" id="UP000015103">
    <property type="component" value="Unassembled WGS sequence"/>
</dbReference>
<sequence>MVGSPESVSSLGVIPSAISWLYRSIADQKQRTGARFSVRVSAIEVAGPAYNLKDLLQQHAAATVKIVGNSITIDCLPNLNTDRHFA</sequence>
<evidence type="ECO:0000256" key="1">
    <source>
        <dbReference type="ARBA" id="ARBA00004245"/>
    </source>
</evidence>
<dbReference type="PROSITE" id="PS50067">
    <property type="entry name" value="KINESIN_MOTOR_2"/>
    <property type="match status" value="1"/>
</dbReference>
<dbReference type="GO" id="GO:0007018">
    <property type="term" value="P:microtubule-based movement"/>
    <property type="evidence" value="ECO:0007669"/>
    <property type="project" value="InterPro"/>
</dbReference>
<dbReference type="VEuPathDB" id="VectorBase:RPRC001777"/>
<keyword evidence="7" id="KW-1185">Reference proteome</keyword>
<dbReference type="InterPro" id="IPR001752">
    <property type="entry name" value="Kinesin_motor_dom"/>
</dbReference>
<accession>T1HCL3</accession>
<dbReference type="InterPro" id="IPR027640">
    <property type="entry name" value="Kinesin-like_fam"/>
</dbReference>
<evidence type="ECO:0000313" key="6">
    <source>
        <dbReference type="EnsemblMetazoa" id="RPRC001777-PA"/>
    </source>
</evidence>
<dbReference type="STRING" id="13249.T1HCL3"/>
<dbReference type="PANTHER" id="PTHR21608">
    <property type="entry name" value="KINESIN-LIKE PROTEIN CG14535"/>
    <property type="match status" value="1"/>
</dbReference>
<organism evidence="6 7">
    <name type="scientific">Rhodnius prolixus</name>
    <name type="common">Triatomid bug</name>
    <dbReference type="NCBI Taxonomy" id="13249"/>
    <lineage>
        <taxon>Eukaryota</taxon>
        <taxon>Metazoa</taxon>
        <taxon>Ecdysozoa</taxon>
        <taxon>Arthropoda</taxon>
        <taxon>Hexapoda</taxon>
        <taxon>Insecta</taxon>
        <taxon>Pterygota</taxon>
        <taxon>Neoptera</taxon>
        <taxon>Paraneoptera</taxon>
        <taxon>Hemiptera</taxon>
        <taxon>Heteroptera</taxon>
        <taxon>Panheteroptera</taxon>
        <taxon>Cimicomorpha</taxon>
        <taxon>Reduviidae</taxon>
        <taxon>Triatominae</taxon>
        <taxon>Rhodnius</taxon>
    </lineage>
</organism>
<dbReference type="GO" id="GO:0005524">
    <property type="term" value="F:ATP binding"/>
    <property type="evidence" value="ECO:0007669"/>
    <property type="project" value="UniProtKB-KW"/>
</dbReference>
<evidence type="ECO:0000256" key="4">
    <source>
        <dbReference type="ARBA" id="ARBA00023212"/>
    </source>
</evidence>
<evidence type="ECO:0000256" key="3">
    <source>
        <dbReference type="ARBA" id="ARBA00022840"/>
    </source>
</evidence>
<name>T1HCL3_RHOPR</name>
<comment type="similarity">
    <text evidence="5">Belongs to the TRAFAC class myosin-kinesin ATPase superfamily. Kinesin family.</text>
</comment>
<dbReference type="InParanoid" id="T1HCL3"/>
<dbReference type="eggNOG" id="KOG4280">
    <property type="taxonomic scope" value="Eukaryota"/>
</dbReference>
<protein>
    <submittedName>
        <fullName evidence="6">Kinesin motor domain-containing protein</fullName>
    </submittedName>
</protein>